<reference evidence="2" key="1">
    <citation type="submission" date="2024-01" db="EMBL/GenBank/DDBJ databases">
        <title>First draft genome sequence data of TA4-1, the type strain of Gram-positive actinobacterium Streptomyces chiangmaiensis.</title>
        <authorList>
            <person name="Yasawong M."/>
            <person name="Nantapong N."/>
        </authorList>
    </citation>
    <scope>NUCLEOTIDE SEQUENCE</scope>
    <source>
        <strain evidence="2">TA4-1</strain>
    </source>
</reference>
<keyword evidence="3" id="KW-1185">Reference proteome</keyword>
<dbReference type="EMBL" id="JAYWVC010000342">
    <property type="protein sequence ID" value="MED7828260.1"/>
    <property type="molecule type" value="Genomic_DNA"/>
</dbReference>
<gene>
    <name evidence="2" type="ORF">VXC91_41955</name>
</gene>
<evidence type="ECO:0000313" key="3">
    <source>
        <dbReference type="Proteomes" id="UP001333996"/>
    </source>
</evidence>
<dbReference type="RefSeq" id="WP_329512610.1">
    <property type="nucleotide sequence ID" value="NZ_BAAAYZ010000064.1"/>
</dbReference>
<feature type="transmembrane region" description="Helical" evidence="1">
    <location>
        <begin position="12"/>
        <end position="42"/>
    </location>
</feature>
<protein>
    <submittedName>
        <fullName evidence="2">DUF6230 family protein</fullName>
    </submittedName>
</protein>
<evidence type="ECO:0000313" key="2">
    <source>
        <dbReference type="EMBL" id="MED7828260.1"/>
    </source>
</evidence>
<keyword evidence="1" id="KW-1133">Transmembrane helix</keyword>
<dbReference type="Pfam" id="PF19741">
    <property type="entry name" value="DUF6230"/>
    <property type="match status" value="1"/>
</dbReference>
<comment type="caution">
    <text evidence="2">The sequence shown here is derived from an EMBL/GenBank/DDBJ whole genome shotgun (WGS) entry which is preliminary data.</text>
</comment>
<proteinExistence type="predicted"/>
<evidence type="ECO:0000256" key="1">
    <source>
        <dbReference type="SAM" id="Phobius"/>
    </source>
</evidence>
<keyword evidence="1" id="KW-0472">Membrane</keyword>
<accession>A0ABU7FVW4</accession>
<name>A0ABU7FVW4_9ACTN</name>
<keyword evidence="1" id="KW-0812">Transmembrane</keyword>
<dbReference type="InterPro" id="IPR046198">
    <property type="entry name" value="DUF6230"/>
</dbReference>
<dbReference type="Proteomes" id="UP001333996">
    <property type="component" value="Unassembled WGS sequence"/>
</dbReference>
<organism evidence="2 3">
    <name type="scientific">Streptomyces chiangmaiensis</name>
    <dbReference type="NCBI Taxonomy" id="766497"/>
    <lineage>
        <taxon>Bacteria</taxon>
        <taxon>Bacillati</taxon>
        <taxon>Actinomycetota</taxon>
        <taxon>Actinomycetes</taxon>
        <taxon>Kitasatosporales</taxon>
        <taxon>Streptomycetaceae</taxon>
        <taxon>Streptomyces</taxon>
    </lineage>
</organism>
<sequence length="208" mass="22025">MLELLGQTRWRLFAPLLLTGLTVTGIFAVGIAHGVLAASFLVSNRPYKSSARLSISHGVAQYAMVDVTWSGKRVPVIVGSARNVESYGVCQSWVFSLGPFGKFTLKLTAGQGSSPVRSSNAVTDAAFITVGKSIQYDVDSNIAAGAVTKGKIDPGDSNSPYFDPGSSAHQVATLVQRDIRTIVVASSADYSELPDAKYTVTRNGSECF</sequence>